<dbReference type="CDD" id="cd12797">
    <property type="entry name" value="M23_peptidase"/>
    <property type="match status" value="1"/>
</dbReference>
<dbReference type="PANTHER" id="PTHR45688">
    <property type="match status" value="1"/>
</dbReference>
<dbReference type="SUPFAM" id="SSF53383">
    <property type="entry name" value="PLP-dependent transferases"/>
    <property type="match status" value="1"/>
</dbReference>
<dbReference type="Pfam" id="PF00202">
    <property type="entry name" value="Aminotran_3"/>
    <property type="match status" value="1"/>
</dbReference>
<comment type="similarity">
    <text evidence="1">Belongs to the class-III pyridoxal-phosphate-dependent aminotransferase family.</text>
</comment>
<evidence type="ECO:0000256" key="1">
    <source>
        <dbReference type="ARBA" id="ARBA00008954"/>
    </source>
</evidence>
<protein>
    <submittedName>
        <fullName evidence="4">Aminotransferase</fullName>
    </submittedName>
</protein>
<dbReference type="GO" id="GO:0030170">
    <property type="term" value="F:pyridoxal phosphate binding"/>
    <property type="evidence" value="ECO:0007669"/>
    <property type="project" value="InterPro"/>
</dbReference>
<dbReference type="EMBL" id="CP134879">
    <property type="protein sequence ID" value="WNM23610.1"/>
    <property type="molecule type" value="Genomic_DNA"/>
</dbReference>
<dbReference type="InterPro" id="IPR005814">
    <property type="entry name" value="Aminotrans_3"/>
</dbReference>
<evidence type="ECO:0000313" key="4">
    <source>
        <dbReference type="EMBL" id="WNM23610.1"/>
    </source>
</evidence>
<feature type="domain" description="Aminoglycoside phosphotransferase" evidence="3">
    <location>
        <begin position="33"/>
        <end position="259"/>
    </location>
</feature>
<dbReference type="GO" id="GO:0008483">
    <property type="term" value="F:transaminase activity"/>
    <property type="evidence" value="ECO:0007669"/>
    <property type="project" value="UniProtKB-KW"/>
</dbReference>
<dbReference type="CDD" id="cd00610">
    <property type="entry name" value="OAT_like"/>
    <property type="match status" value="1"/>
</dbReference>
<dbReference type="InterPro" id="IPR015421">
    <property type="entry name" value="PyrdxlP-dep_Trfase_major"/>
</dbReference>
<dbReference type="SUPFAM" id="SSF56112">
    <property type="entry name" value="Protein kinase-like (PK-like)"/>
    <property type="match status" value="1"/>
</dbReference>
<name>A0AA96J6R2_9MICO</name>
<dbReference type="InterPro" id="IPR015424">
    <property type="entry name" value="PyrdxlP-dep_Trfase"/>
</dbReference>
<dbReference type="Proteomes" id="UP001304125">
    <property type="component" value="Chromosome"/>
</dbReference>
<gene>
    <name evidence="4" type="ORF">RN606_09575</name>
</gene>
<accession>A0AA96J6R2</accession>
<dbReference type="AlphaFoldDB" id="A0AA96J6R2"/>
<dbReference type="InterPro" id="IPR011055">
    <property type="entry name" value="Dup_hybrid_motif"/>
</dbReference>
<dbReference type="Gene3D" id="3.90.1150.10">
    <property type="entry name" value="Aspartate Aminotransferase, domain 1"/>
    <property type="match status" value="1"/>
</dbReference>
<dbReference type="InterPro" id="IPR002575">
    <property type="entry name" value="Aminoglycoside_PTrfase"/>
</dbReference>
<reference evidence="4 5" key="1">
    <citation type="submission" date="2023-09" db="EMBL/GenBank/DDBJ databases">
        <title>Demequina sp. a novel bacteria isolated from Capsicum annuum.</title>
        <authorList>
            <person name="Humaira Z."/>
            <person name="Lee J."/>
            <person name="Cho D."/>
        </authorList>
    </citation>
    <scope>NUCLEOTIDE SEQUENCE [LARGE SCALE GENOMIC DNA]</scope>
    <source>
        <strain evidence="4 5">OYTSA14</strain>
    </source>
</reference>
<dbReference type="NCBIfam" id="NF004800">
    <property type="entry name" value="PRK06149.1"/>
    <property type="match status" value="1"/>
</dbReference>
<sequence>MGDTHFAAWNEATAARIARDMFGIDVASVRLLGSNEDLNARIETADRAPLVLKVTHPGISRDALEAQVAAGDHLTAAGLGLVVPRTHPTVQGDPIGAVEWSDGTRLVRLLDFVPGGSPTEAARPPAGAADRLGAAAGALTAALTGFTHPGLLGGGDWDLREAGRIVAASRLHLDPDVATQVDLAMRLADARLGPLRDTLRVQATHGDLTGDNLLCDASGAIVGVIDFGDLGLGWVAAEAAVTASSLLQHDGDALALAFDAIAAFDARLPLTEPEIAALWPAILMRAAVLVASAGRVLAADPSNEYAAARMPLERRILARALELELDEAEALLRHALGRVPALPSVLGLMVDGLADAPCLDLTVTSQVHDSGSWTDPDASVQALLALAGASGSAVTAYGERRLTASAAAGDPPRSLALGIDLAVPVGTRVVAPAAGTVAVGEALALAFDEGGAVLVHGTSASVTHGERVVAGQELGVAVGPDAMAVLHVQLAACASLTPPPLARPAQERAWRELCPDPSSLIGRTSVAVQDADADRLARRRDDVVAQVQEHYYAQPPRIERGWRHHLIDVDGRAYLDMVNNVAILGHGEPRLAHAVDAQMRRLNTNSRFHYGAIVELSERLASLAPDGLDTVMLVNSGSEAVDLALRIVRAVTGREDVLALTEAYHGWTIGADAVSTSLGDNPRALDTRPSWVHLLDAPNTYRGTHRGDDAHLYLPDALDRIAALDDAGVSLAGFIAEPLFGNGGGIALPDGYLAGVWAAIRARGGLCISDEVQVSYGRLGRHFWGFEQQGAVPDVITVAKAMGNGHPLGAVITSREVADAFAVEGSFFSSAGGSPVSCVVGTAVLDILESDGLQDNARVVGERLANGLRALAGAHPALGAVHGMGLYLGVEVVAGGPDAPDSAGAREICDALLDQGVIVQPTGDHKNVLKIKPPMTIDDAAVDRFLAALDRVLTWREARRAL</sequence>
<dbReference type="Gene3D" id="3.40.640.10">
    <property type="entry name" value="Type I PLP-dependent aspartate aminotransferase-like (Major domain)"/>
    <property type="match status" value="1"/>
</dbReference>
<proteinExistence type="inferred from homology"/>
<keyword evidence="4" id="KW-0808">Transferase</keyword>
<dbReference type="InterPro" id="IPR015422">
    <property type="entry name" value="PyrdxlP-dep_Trfase_small"/>
</dbReference>
<dbReference type="SUPFAM" id="SSF51261">
    <property type="entry name" value="Duplicated hybrid motif"/>
    <property type="match status" value="1"/>
</dbReference>
<evidence type="ECO:0000256" key="2">
    <source>
        <dbReference type="ARBA" id="ARBA00022898"/>
    </source>
</evidence>
<keyword evidence="5" id="KW-1185">Reference proteome</keyword>
<evidence type="ECO:0000313" key="5">
    <source>
        <dbReference type="Proteomes" id="UP001304125"/>
    </source>
</evidence>
<keyword evidence="2" id="KW-0663">Pyridoxal phosphate</keyword>
<keyword evidence="4" id="KW-0032">Aminotransferase</keyword>
<organism evidence="4 5">
    <name type="scientific">Demequina capsici</name>
    <dbReference type="NCBI Taxonomy" id="3075620"/>
    <lineage>
        <taxon>Bacteria</taxon>
        <taxon>Bacillati</taxon>
        <taxon>Actinomycetota</taxon>
        <taxon>Actinomycetes</taxon>
        <taxon>Micrococcales</taxon>
        <taxon>Demequinaceae</taxon>
        <taxon>Demequina</taxon>
    </lineage>
</organism>
<evidence type="ECO:0000259" key="3">
    <source>
        <dbReference type="Pfam" id="PF01636"/>
    </source>
</evidence>
<dbReference type="Pfam" id="PF01636">
    <property type="entry name" value="APH"/>
    <property type="match status" value="1"/>
</dbReference>
<dbReference type="Gene3D" id="3.90.1200.10">
    <property type="match status" value="1"/>
</dbReference>
<dbReference type="RefSeq" id="WP_313496651.1">
    <property type="nucleotide sequence ID" value="NZ_CP134879.1"/>
</dbReference>
<dbReference type="PANTHER" id="PTHR45688:SF13">
    <property type="entry name" value="ALANINE--GLYOXYLATE AMINOTRANSFERASE 2-LIKE"/>
    <property type="match status" value="1"/>
</dbReference>
<dbReference type="Gene3D" id="2.70.70.10">
    <property type="entry name" value="Glucose Permease (Domain IIA)"/>
    <property type="match status" value="1"/>
</dbReference>
<dbReference type="InterPro" id="IPR011009">
    <property type="entry name" value="Kinase-like_dom_sf"/>
</dbReference>